<dbReference type="InterPro" id="IPR008962">
    <property type="entry name" value="PapD-like_sf"/>
</dbReference>
<feature type="transmembrane region" description="Helical" evidence="6">
    <location>
        <begin position="152"/>
        <end position="170"/>
    </location>
</feature>
<organism evidence="8 9">
    <name type="scientific">Aphidius gifuensis</name>
    <name type="common">Parasitoid wasp</name>
    <dbReference type="NCBI Taxonomy" id="684658"/>
    <lineage>
        <taxon>Eukaryota</taxon>
        <taxon>Metazoa</taxon>
        <taxon>Ecdysozoa</taxon>
        <taxon>Arthropoda</taxon>
        <taxon>Hexapoda</taxon>
        <taxon>Insecta</taxon>
        <taxon>Pterygota</taxon>
        <taxon>Neoptera</taxon>
        <taxon>Endopterygota</taxon>
        <taxon>Hymenoptera</taxon>
        <taxon>Apocrita</taxon>
        <taxon>Ichneumonoidea</taxon>
        <taxon>Braconidae</taxon>
        <taxon>Aphidiinae</taxon>
        <taxon>Aphidius</taxon>
    </lineage>
</organism>
<feature type="transmembrane region" description="Helical" evidence="6">
    <location>
        <begin position="182"/>
        <end position="205"/>
    </location>
</feature>
<keyword evidence="3 6" id="KW-1133">Transmembrane helix</keyword>
<evidence type="ECO:0000256" key="4">
    <source>
        <dbReference type="ARBA" id="ARBA00023136"/>
    </source>
</evidence>
<dbReference type="SUPFAM" id="SSF49354">
    <property type="entry name" value="PapD-like"/>
    <property type="match status" value="1"/>
</dbReference>
<evidence type="ECO:0000256" key="6">
    <source>
        <dbReference type="SAM" id="Phobius"/>
    </source>
</evidence>
<dbReference type="Gene3D" id="2.60.40.10">
    <property type="entry name" value="Immunoglobulins"/>
    <property type="match status" value="1"/>
</dbReference>
<proteinExistence type="predicted"/>
<evidence type="ECO:0000256" key="5">
    <source>
        <dbReference type="ARBA" id="ARBA00070425"/>
    </source>
</evidence>
<evidence type="ECO:0000313" key="9">
    <source>
        <dbReference type="Proteomes" id="UP000639338"/>
    </source>
</evidence>
<evidence type="ECO:0000259" key="7">
    <source>
        <dbReference type="Pfam" id="PF00635"/>
    </source>
</evidence>
<evidence type="ECO:0000256" key="2">
    <source>
        <dbReference type="ARBA" id="ARBA00022692"/>
    </source>
</evidence>
<dbReference type="EMBL" id="JACMRX010000003">
    <property type="protein sequence ID" value="KAF7992897.1"/>
    <property type="molecule type" value="Genomic_DNA"/>
</dbReference>
<dbReference type="OrthoDB" id="10022288at2759"/>
<comment type="caution">
    <text evidence="8">The sequence shown here is derived from an EMBL/GenBank/DDBJ whole genome shotgun (WGS) entry which is preliminary data.</text>
</comment>
<gene>
    <name evidence="8" type="ORF">HCN44_005678</name>
</gene>
<reference evidence="8 9" key="1">
    <citation type="submission" date="2020-08" db="EMBL/GenBank/DDBJ databases">
        <title>Aphidius gifuensis genome sequencing and assembly.</title>
        <authorList>
            <person name="Du Z."/>
        </authorList>
    </citation>
    <scope>NUCLEOTIDE SEQUENCE [LARGE SCALE GENOMIC DNA]</scope>
    <source>
        <strain evidence="8">YNYX2018</strain>
        <tissue evidence="8">Adults</tissue>
    </source>
</reference>
<keyword evidence="9" id="KW-1185">Reference proteome</keyword>
<dbReference type="InterPro" id="IPR013783">
    <property type="entry name" value="Ig-like_fold"/>
</dbReference>
<keyword evidence="4 6" id="KW-0472">Membrane</keyword>
<dbReference type="GO" id="GO:0005737">
    <property type="term" value="C:cytoplasm"/>
    <property type="evidence" value="ECO:0007669"/>
    <property type="project" value="TreeGrafter"/>
</dbReference>
<dbReference type="Proteomes" id="UP000639338">
    <property type="component" value="Unassembled WGS sequence"/>
</dbReference>
<protein>
    <recommendedName>
        <fullName evidence="5">Motile sperm domain-containing protein 3</fullName>
    </recommendedName>
</protein>
<evidence type="ECO:0000256" key="3">
    <source>
        <dbReference type="ARBA" id="ARBA00022989"/>
    </source>
</evidence>
<feature type="domain" description="MSP" evidence="7">
    <location>
        <begin position="12"/>
        <end position="109"/>
    </location>
</feature>
<dbReference type="Pfam" id="PF00635">
    <property type="entry name" value="Motile_Sperm"/>
    <property type="match status" value="1"/>
</dbReference>
<evidence type="ECO:0000256" key="1">
    <source>
        <dbReference type="ARBA" id="ARBA00004141"/>
    </source>
</evidence>
<dbReference type="PANTHER" id="PTHR34441">
    <property type="entry name" value="MOTILE SPERM DOMAIN-CONTAINING PROTEIN 1"/>
    <property type="match status" value="1"/>
</dbReference>
<dbReference type="InterPro" id="IPR000535">
    <property type="entry name" value="MSP_dom"/>
</dbReference>
<sequence>MHHQRTPQKFPVFVFPQSITFFLDEQSTHKQVLTLYNPYEFPVRFKVLSTAPNKYKVVDPEGTIKSRCCVDIVVRHIALITANCNAIDKLRIQMQEHPSKQIIGKRDVEAKLLAGTSDSVGRNTPDPEMFQQLPSTEYREQRSYSVAPQRETNLIALIAGVLCIIGLLLPTEGEKNQRIPEYLQLSVNFKIILSFVLGMVTIIVLRP</sequence>
<evidence type="ECO:0000313" key="8">
    <source>
        <dbReference type="EMBL" id="KAF7992897.1"/>
    </source>
</evidence>
<dbReference type="GO" id="GO:0016020">
    <property type="term" value="C:membrane"/>
    <property type="evidence" value="ECO:0007669"/>
    <property type="project" value="UniProtKB-SubCell"/>
</dbReference>
<dbReference type="PANTHER" id="PTHR34441:SF1">
    <property type="entry name" value="MOTILE SPERM DOMAIN-CONTAINING 1"/>
    <property type="match status" value="1"/>
</dbReference>
<dbReference type="FunFam" id="2.60.40.10:FF:000676">
    <property type="entry name" value="motile sperm domain-containing protein 3"/>
    <property type="match status" value="1"/>
</dbReference>
<dbReference type="AlphaFoldDB" id="A0A835CR44"/>
<keyword evidence="2 6" id="KW-0812">Transmembrane</keyword>
<accession>A0A835CR44</accession>
<dbReference type="InterPro" id="IPR039283">
    <property type="entry name" value="MOSPD1/3"/>
</dbReference>
<comment type="subcellular location">
    <subcellularLocation>
        <location evidence="1">Membrane</location>
        <topology evidence="1">Multi-pass membrane protein</topology>
    </subcellularLocation>
</comment>
<name>A0A835CR44_APHGI</name>